<protein>
    <submittedName>
        <fullName evidence="1">Uncharacterized protein</fullName>
    </submittedName>
</protein>
<evidence type="ECO:0000313" key="1">
    <source>
        <dbReference type="EMBL" id="EJW90854.1"/>
    </source>
</evidence>
<organism evidence="1">
    <name type="scientific">gut metagenome</name>
    <dbReference type="NCBI Taxonomy" id="749906"/>
    <lineage>
        <taxon>unclassified sequences</taxon>
        <taxon>metagenomes</taxon>
        <taxon>organismal metagenomes</taxon>
    </lineage>
</organism>
<gene>
    <name evidence="1" type="ORF">EVA_21040</name>
</gene>
<dbReference type="EMBL" id="AMCI01008560">
    <property type="protein sequence ID" value="EJW90854.1"/>
    <property type="molecule type" value="Genomic_DNA"/>
</dbReference>
<proteinExistence type="predicted"/>
<sequence length="46" mass="5059">MRVQPLIVASTVIMASFVFCAKDSISIAVDLSNYFYFLSLLGLANE</sequence>
<dbReference type="AlphaFoldDB" id="J9FU02"/>
<accession>J9FU02</accession>
<reference evidence="1" key="1">
    <citation type="journal article" date="2012" name="PLoS ONE">
        <title>Gene sets for utilization of primary and secondary nutrition supplies in the distal gut of endangered iberian lynx.</title>
        <authorList>
            <person name="Alcaide M."/>
            <person name="Messina E."/>
            <person name="Richter M."/>
            <person name="Bargiela R."/>
            <person name="Peplies J."/>
            <person name="Huws S.A."/>
            <person name="Newbold C.J."/>
            <person name="Golyshin P.N."/>
            <person name="Simon M.A."/>
            <person name="Lopez G."/>
            <person name="Yakimov M.M."/>
            <person name="Ferrer M."/>
        </authorList>
    </citation>
    <scope>NUCLEOTIDE SEQUENCE</scope>
</reference>
<comment type="caution">
    <text evidence="1">The sequence shown here is derived from an EMBL/GenBank/DDBJ whole genome shotgun (WGS) entry which is preliminary data.</text>
</comment>
<name>J9FU02_9ZZZZ</name>